<dbReference type="CDD" id="cd01949">
    <property type="entry name" value="GGDEF"/>
    <property type="match status" value="1"/>
</dbReference>
<keyword evidence="11" id="KW-1185">Reference proteome</keyword>
<dbReference type="Gene3D" id="3.30.450.20">
    <property type="entry name" value="PAS domain"/>
    <property type="match status" value="2"/>
</dbReference>
<dbReference type="InterPro" id="IPR013656">
    <property type="entry name" value="PAS_4"/>
</dbReference>
<organism evidence="10 11">
    <name type="scientific">Dyella koreensis</name>
    <dbReference type="NCBI Taxonomy" id="311235"/>
    <lineage>
        <taxon>Bacteria</taxon>
        <taxon>Pseudomonadati</taxon>
        <taxon>Pseudomonadota</taxon>
        <taxon>Gammaproteobacteria</taxon>
        <taxon>Lysobacterales</taxon>
        <taxon>Rhodanobacteraceae</taxon>
        <taxon>Dyella</taxon>
    </lineage>
</organism>
<dbReference type="SMART" id="SM00086">
    <property type="entry name" value="PAC"/>
    <property type="match status" value="2"/>
</dbReference>
<dbReference type="EMBL" id="JADIKD010000012">
    <property type="protein sequence ID" value="MFK2918876.1"/>
    <property type="molecule type" value="Genomic_DNA"/>
</dbReference>
<protein>
    <submittedName>
        <fullName evidence="10">Diguanylate cyclase</fullName>
    </submittedName>
</protein>
<evidence type="ECO:0000313" key="10">
    <source>
        <dbReference type="EMBL" id="MFK2918876.1"/>
    </source>
</evidence>
<evidence type="ECO:0000256" key="5">
    <source>
        <dbReference type="ARBA" id="ARBA00023136"/>
    </source>
</evidence>
<name>A0ABW8K9P5_9GAMM</name>
<dbReference type="PROSITE" id="PS50113">
    <property type="entry name" value="PAC"/>
    <property type="match status" value="2"/>
</dbReference>
<dbReference type="InterPro" id="IPR000014">
    <property type="entry name" value="PAS"/>
</dbReference>
<dbReference type="NCBIfam" id="TIGR00254">
    <property type="entry name" value="GGDEF"/>
    <property type="match status" value="1"/>
</dbReference>
<dbReference type="CDD" id="cd00130">
    <property type="entry name" value="PAS"/>
    <property type="match status" value="2"/>
</dbReference>
<proteinExistence type="predicted"/>
<evidence type="ECO:0000256" key="4">
    <source>
        <dbReference type="ARBA" id="ARBA00022989"/>
    </source>
</evidence>
<evidence type="ECO:0000256" key="3">
    <source>
        <dbReference type="ARBA" id="ARBA00022692"/>
    </source>
</evidence>
<evidence type="ECO:0000256" key="2">
    <source>
        <dbReference type="ARBA" id="ARBA00022475"/>
    </source>
</evidence>
<dbReference type="Gene3D" id="3.30.70.270">
    <property type="match status" value="1"/>
</dbReference>
<dbReference type="Proteomes" id="UP001620408">
    <property type="component" value="Unassembled WGS sequence"/>
</dbReference>
<feature type="transmembrane region" description="Helical" evidence="6">
    <location>
        <begin position="203"/>
        <end position="230"/>
    </location>
</feature>
<feature type="domain" description="PAC" evidence="8">
    <location>
        <begin position="506"/>
        <end position="558"/>
    </location>
</feature>
<dbReference type="InterPro" id="IPR029787">
    <property type="entry name" value="Nucleotide_cyclase"/>
</dbReference>
<keyword evidence="4 6" id="KW-1133">Transmembrane helix</keyword>
<evidence type="ECO:0000259" key="8">
    <source>
        <dbReference type="PROSITE" id="PS50113"/>
    </source>
</evidence>
<feature type="transmembrane region" description="Helical" evidence="6">
    <location>
        <begin position="89"/>
        <end position="109"/>
    </location>
</feature>
<accession>A0ABW8K9P5</accession>
<keyword evidence="2" id="KW-1003">Cell membrane</keyword>
<dbReference type="InterPro" id="IPR001610">
    <property type="entry name" value="PAC"/>
</dbReference>
<dbReference type="InterPro" id="IPR000160">
    <property type="entry name" value="GGDEF_dom"/>
</dbReference>
<dbReference type="InterPro" id="IPR000700">
    <property type="entry name" value="PAS-assoc_C"/>
</dbReference>
<evidence type="ECO:0000256" key="1">
    <source>
        <dbReference type="ARBA" id="ARBA00004651"/>
    </source>
</evidence>
<evidence type="ECO:0000259" key="9">
    <source>
        <dbReference type="PROSITE" id="PS50887"/>
    </source>
</evidence>
<feature type="domain" description="GGDEF" evidence="9">
    <location>
        <begin position="590"/>
        <end position="722"/>
    </location>
</feature>
<feature type="transmembrane region" description="Helical" evidence="6">
    <location>
        <begin position="275"/>
        <end position="296"/>
    </location>
</feature>
<evidence type="ECO:0000259" key="7">
    <source>
        <dbReference type="PROSITE" id="PS50112"/>
    </source>
</evidence>
<evidence type="ECO:0000256" key="6">
    <source>
        <dbReference type="SAM" id="Phobius"/>
    </source>
</evidence>
<feature type="transmembrane region" description="Helical" evidence="6">
    <location>
        <begin position="129"/>
        <end position="150"/>
    </location>
</feature>
<feature type="domain" description="PAS" evidence="7">
    <location>
        <begin position="308"/>
        <end position="377"/>
    </location>
</feature>
<dbReference type="SUPFAM" id="SSF55073">
    <property type="entry name" value="Nucleotide cyclase"/>
    <property type="match status" value="1"/>
</dbReference>
<keyword evidence="3 6" id="KW-0812">Transmembrane</keyword>
<sequence>MNRRISEEPWFKRHTLLWEALGLFAAIFAVTSYSLVLTSATSSVVSIWIANGVVVGSLLRISGKKWSVYLAVSLIAYLAGKGLQGAPLLPSLALGLINGLETLIVAFAVRRAFPRIADDTTFLRLGRVALSSTLLASAVSALLAAGVIAATHKGSYWPTVDWWFRAHVLGMVIVATATLVVLTQRSRVLGNPGHRIAFFRDMVLVAVTTIGVFVQSRYPLLFLVFAPLLFAVFRHHFAGLVVGISVVALITNVATAMGTGPFDLMVNATPNARALLAQVYLGVICLVTVPVALTLADRRRLEQQIRDSEMRYRLLADYASDLVMRICRNGERRYVSPSIKDLLGWEVADFMQPRPELIHPDDRERVAAAVAELWASGKSSLTQYRLQHRDGHYVWIEALVRLAPSPDNPAESELIYTGRDVTESVLAEQALADSEKRLRTITDNIPAVIAHVDSAERYTFINAYVQKVSGQKPQDIIGRTVREVRGAALYERFYAHIACALAGGEATFAYEMEGSDGQNHYLQTTYLPAMSAAGERTGFYALTTDITEIKRAEQELAYLAHYDALTGLANRRYFVDCLHLALERARVARFPLMLLIIDVDHFKSINDNHGHGVGDAVLREIAHRLKSVTRKSDVVARLGGDEFVILCNDVDATYAAEALAKKITDAMSEPVRLDSARLDVTLSIGAALCRDVGSEDELMQRADVALYRAKEAGRACYELAVSGL</sequence>
<feature type="domain" description="PAC" evidence="8">
    <location>
        <begin position="380"/>
        <end position="433"/>
    </location>
</feature>
<dbReference type="PANTHER" id="PTHR44757:SF2">
    <property type="entry name" value="BIOFILM ARCHITECTURE MAINTENANCE PROTEIN MBAA"/>
    <property type="match status" value="1"/>
</dbReference>
<dbReference type="Pfam" id="PF05231">
    <property type="entry name" value="MASE1"/>
    <property type="match status" value="1"/>
</dbReference>
<feature type="domain" description="PAS" evidence="7">
    <location>
        <begin position="434"/>
        <end position="480"/>
    </location>
</feature>
<comment type="subcellular location">
    <subcellularLocation>
        <location evidence="1">Cell membrane</location>
        <topology evidence="1">Multi-pass membrane protein</topology>
    </subcellularLocation>
</comment>
<feature type="transmembrane region" description="Helical" evidence="6">
    <location>
        <begin position="16"/>
        <end position="36"/>
    </location>
</feature>
<dbReference type="PROSITE" id="PS50887">
    <property type="entry name" value="GGDEF"/>
    <property type="match status" value="1"/>
</dbReference>
<dbReference type="PROSITE" id="PS50112">
    <property type="entry name" value="PAS"/>
    <property type="match status" value="2"/>
</dbReference>
<gene>
    <name evidence="10" type="ORF">ISS97_16515</name>
</gene>
<dbReference type="SMART" id="SM00091">
    <property type="entry name" value="PAS"/>
    <property type="match status" value="2"/>
</dbReference>
<keyword evidence="5 6" id="KW-0472">Membrane</keyword>
<dbReference type="Pfam" id="PF00990">
    <property type="entry name" value="GGDEF"/>
    <property type="match status" value="1"/>
</dbReference>
<dbReference type="PANTHER" id="PTHR44757">
    <property type="entry name" value="DIGUANYLATE CYCLASE DGCP"/>
    <property type="match status" value="1"/>
</dbReference>
<evidence type="ECO:0000313" key="11">
    <source>
        <dbReference type="Proteomes" id="UP001620408"/>
    </source>
</evidence>
<dbReference type="InterPro" id="IPR043128">
    <property type="entry name" value="Rev_trsase/Diguanyl_cyclase"/>
</dbReference>
<feature type="transmembrane region" description="Helical" evidence="6">
    <location>
        <begin position="236"/>
        <end position="254"/>
    </location>
</feature>
<dbReference type="InterPro" id="IPR035965">
    <property type="entry name" value="PAS-like_dom_sf"/>
</dbReference>
<dbReference type="Pfam" id="PF08447">
    <property type="entry name" value="PAS_3"/>
    <property type="match status" value="1"/>
</dbReference>
<dbReference type="InterPro" id="IPR007895">
    <property type="entry name" value="MASE1"/>
</dbReference>
<reference evidence="10 11" key="1">
    <citation type="submission" date="2020-10" db="EMBL/GenBank/DDBJ databases">
        <title>Phylogeny of dyella-like bacteria.</title>
        <authorList>
            <person name="Fu J."/>
        </authorList>
    </citation>
    <scope>NUCLEOTIDE SEQUENCE [LARGE SCALE GENOMIC DNA]</scope>
    <source>
        <strain evidence="10 11">BB4</strain>
    </source>
</reference>
<dbReference type="NCBIfam" id="TIGR00229">
    <property type="entry name" value="sensory_box"/>
    <property type="match status" value="2"/>
</dbReference>
<dbReference type="InterPro" id="IPR013655">
    <property type="entry name" value="PAS_fold_3"/>
</dbReference>
<comment type="caution">
    <text evidence="10">The sequence shown here is derived from an EMBL/GenBank/DDBJ whole genome shotgun (WGS) entry which is preliminary data.</text>
</comment>
<dbReference type="InterPro" id="IPR052155">
    <property type="entry name" value="Biofilm_reg_signaling"/>
</dbReference>
<feature type="transmembrane region" description="Helical" evidence="6">
    <location>
        <begin position="42"/>
        <end position="59"/>
    </location>
</feature>
<dbReference type="SMART" id="SM00267">
    <property type="entry name" value="GGDEF"/>
    <property type="match status" value="1"/>
</dbReference>
<dbReference type="SUPFAM" id="SSF55785">
    <property type="entry name" value="PYP-like sensor domain (PAS domain)"/>
    <property type="match status" value="2"/>
</dbReference>
<feature type="transmembrane region" description="Helical" evidence="6">
    <location>
        <begin position="162"/>
        <end position="182"/>
    </location>
</feature>
<dbReference type="Pfam" id="PF08448">
    <property type="entry name" value="PAS_4"/>
    <property type="match status" value="1"/>
</dbReference>
<dbReference type="RefSeq" id="WP_379983507.1">
    <property type="nucleotide sequence ID" value="NZ_JADIKD010000012.1"/>
</dbReference>